<keyword evidence="2" id="KW-1003">Cell membrane</keyword>
<evidence type="ECO:0000256" key="7">
    <source>
        <dbReference type="ARBA" id="ARBA00023315"/>
    </source>
</evidence>
<evidence type="ECO:0000256" key="8">
    <source>
        <dbReference type="SAM" id="Phobius"/>
    </source>
</evidence>
<feature type="transmembrane region" description="Helical" evidence="8">
    <location>
        <begin position="73"/>
        <end position="92"/>
    </location>
</feature>
<feature type="domain" description="SGNH" evidence="10">
    <location>
        <begin position="473"/>
        <end position="692"/>
    </location>
</feature>
<feature type="transmembrane region" description="Helical" evidence="8">
    <location>
        <begin position="233"/>
        <end position="252"/>
    </location>
</feature>
<proteinExistence type="predicted"/>
<dbReference type="InterPro" id="IPR036514">
    <property type="entry name" value="SGNH_hydro_sf"/>
</dbReference>
<feature type="transmembrane region" description="Helical" evidence="8">
    <location>
        <begin position="368"/>
        <end position="389"/>
    </location>
</feature>
<dbReference type="Proteomes" id="UP000007329">
    <property type="component" value="Chromosome"/>
</dbReference>
<evidence type="ECO:0000256" key="6">
    <source>
        <dbReference type="ARBA" id="ARBA00023136"/>
    </source>
</evidence>
<dbReference type="Gene3D" id="3.40.50.1110">
    <property type="entry name" value="SGNH hydrolase"/>
    <property type="match status" value="1"/>
</dbReference>
<protein>
    <submittedName>
        <fullName evidence="11">Putative O-acetyl transferase</fullName>
    </submittedName>
</protein>
<evidence type="ECO:0000256" key="4">
    <source>
        <dbReference type="ARBA" id="ARBA00022692"/>
    </source>
</evidence>
<dbReference type="PANTHER" id="PTHR23028">
    <property type="entry name" value="ACETYLTRANSFERASE"/>
    <property type="match status" value="1"/>
</dbReference>
<reference evidence="11 12" key="2">
    <citation type="journal article" date="2012" name="Nucleic Acids Res.">
        <title>Massive gene acquisitions in Mycobacterium indicus pranii provide a perspective on mycobacterial evolution.</title>
        <authorList>
            <person name="Saini V."/>
            <person name="Raghuvanshi S."/>
            <person name="Khurana J.P."/>
            <person name="Ahmed N."/>
            <person name="Hasnain S.E."/>
            <person name="Tyagi A.K."/>
            <person name="Tyagi A.K."/>
        </authorList>
    </citation>
    <scope>NUCLEOTIDE SEQUENCE [LARGE SCALE GENOMIC DNA]</scope>
    <source>
        <strain evidence="12">DSM 45239 / MTCC 9506</strain>
    </source>
</reference>
<dbReference type="InterPro" id="IPR043968">
    <property type="entry name" value="SGNH"/>
</dbReference>
<comment type="subcellular location">
    <subcellularLocation>
        <location evidence="1">Cell membrane</location>
        <topology evidence="1">Multi-pass membrane protein</topology>
    </subcellularLocation>
</comment>
<evidence type="ECO:0000313" key="11">
    <source>
        <dbReference type="EMBL" id="AFS15109.1"/>
    </source>
</evidence>
<organism evidence="11 12">
    <name type="scientific">Mycobacterium indicus pranii (strain DSM 45239 / MTCC 9506)</name>
    <dbReference type="NCBI Taxonomy" id="1232724"/>
    <lineage>
        <taxon>Bacteria</taxon>
        <taxon>Bacillati</taxon>
        <taxon>Actinomycetota</taxon>
        <taxon>Actinomycetes</taxon>
        <taxon>Mycobacteriales</taxon>
        <taxon>Mycobacteriaceae</taxon>
        <taxon>Mycobacterium</taxon>
        <taxon>Mycobacterium avium complex (MAC)</taxon>
    </lineage>
</organism>
<keyword evidence="5 8" id="KW-1133">Transmembrane helix</keyword>
<keyword evidence="7" id="KW-0012">Acyltransferase</keyword>
<feature type="transmembrane region" description="Helical" evidence="8">
    <location>
        <begin position="306"/>
        <end position="324"/>
    </location>
</feature>
<evidence type="ECO:0000259" key="9">
    <source>
        <dbReference type="Pfam" id="PF01757"/>
    </source>
</evidence>
<feature type="transmembrane region" description="Helical" evidence="8">
    <location>
        <begin position="145"/>
        <end position="161"/>
    </location>
</feature>
<reference evidence="11 12" key="1">
    <citation type="journal article" date="2007" name="PLoS ONE">
        <title>Molecular analysis of a leprosy immunotherapeutic bacillus provides insights into Mycobacterium evolution.</title>
        <authorList>
            <person name="Ahmed N."/>
            <person name="Saini V."/>
            <person name="Raghuvanshi S."/>
            <person name="Khurana J.P."/>
            <person name="Tyagi A.K."/>
            <person name="Tyagi A.K."/>
            <person name="Hasnain S.E."/>
        </authorList>
    </citation>
    <scope>NUCLEOTIDE SEQUENCE [LARGE SCALE GENOMIC DNA]</scope>
    <source>
        <strain evidence="11">MTCC 9506</strain>
    </source>
</reference>
<feature type="transmembrane region" description="Helical" evidence="8">
    <location>
        <begin position="181"/>
        <end position="199"/>
    </location>
</feature>
<feature type="transmembrane region" description="Helical" evidence="8">
    <location>
        <begin position="35"/>
        <end position="52"/>
    </location>
</feature>
<dbReference type="PATRIC" id="fig|1232724.3.peg.3140"/>
<keyword evidence="6 8" id="KW-0472">Membrane</keyword>
<evidence type="ECO:0000256" key="5">
    <source>
        <dbReference type="ARBA" id="ARBA00022989"/>
    </source>
</evidence>
<accession>J9WCZ5</accession>
<dbReference type="GO" id="GO:0005886">
    <property type="term" value="C:plasma membrane"/>
    <property type="evidence" value="ECO:0007669"/>
    <property type="project" value="UniProtKB-SubCell"/>
</dbReference>
<dbReference type="AlphaFoldDB" id="J9WCZ5"/>
<feature type="domain" description="Acyltransferase 3" evidence="9">
    <location>
        <begin position="6"/>
        <end position="347"/>
    </location>
</feature>
<evidence type="ECO:0000256" key="3">
    <source>
        <dbReference type="ARBA" id="ARBA00022679"/>
    </source>
</evidence>
<dbReference type="KEGG" id="mid:MIP_04593"/>
<evidence type="ECO:0000313" key="12">
    <source>
        <dbReference type="Proteomes" id="UP000007329"/>
    </source>
</evidence>
<feature type="transmembrane region" description="Helical" evidence="8">
    <location>
        <begin position="205"/>
        <end position="226"/>
    </location>
</feature>
<keyword evidence="4 8" id="KW-0812">Transmembrane</keyword>
<feature type="transmembrane region" description="Helical" evidence="8">
    <location>
        <begin position="330"/>
        <end position="347"/>
    </location>
</feature>
<dbReference type="InterPro" id="IPR050879">
    <property type="entry name" value="Acyltransferase_3"/>
</dbReference>
<dbReference type="InterPro" id="IPR002656">
    <property type="entry name" value="Acyl_transf_3_dom"/>
</dbReference>
<name>J9WCZ5_MYCIP</name>
<feature type="transmembrane region" description="Helical" evidence="8">
    <location>
        <begin position="12"/>
        <end position="29"/>
    </location>
</feature>
<evidence type="ECO:0000256" key="2">
    <source>
        <dbReference type="ARBA" id="ARBA00022475"/>
    </source>
</evidence>
<sequence length="703" mass="74642">MRFRPDIEGLRGVAVLAVVLFHCSAPGLGGGFVGVDVFFVISGFLITGLLCREATDVGTIRLSRFYGARARRLLPASATVGVVTAIASVLLLPPLEAKAVIGDGIASALYVGNYRFARQGIDYFHISKNTISPFQHYWSLGVEEQFYLVWPVLIIGTAWLVRRVRRRTAAAHATSSVTPYLLVLALVGAVSFAMSLAATPSAPPVAFFSLHTRAWELAAGGLVALTTNLWGRLPTFLATIVGWGGMTLILLACNRVDATTPYPGTAALLPVLGTALVIGAGCASATRGCGRVLALRPMRAVGQVSYSWYLWHWPVLLLATPLLGRPLRPLDGVAALLISFGLAVLTLRLIENPFRYTASLRRSAARSLALGAGATTVAVCVGVALLVFVPTPVGRGPAAPVLRVDAGPPPTGRNVEPYDAAVRHVVAQVQAEVAASVGLKAVPTNLDPPLADAGRERVPNGLDHCLRNLVEVDQPDCATGDAASKTTVALVGDSNAFSWSSAFQQVAAQRHWRLEVLTKGACPMLDLPLKIFIQRNYTECEHWRHQIIARLQGERPRLVVLGMLRHDSGTGSPPYAPAWLDSLTRLVWQLRGMGANVLVLGPTPDLHLTAPDCLSMHLEDATACSATRSTAVNDPGMAAEGAATKSGGGQYADVTELFCTPDRCPAIVGNNLVYGDEFHLTPEYARVLAPVMGALADRALVGG</sequence>
<evidence type="ECO:0000259" key="10">
    <source>
        <dbReference type="Pfam" id="PF19040"/>
    </source>
</evidence>
<gene>
    <name evidence="11" type="ORF">MIP_04593</name>
</gene>
<dbReference type="GO" id="GO:0009103">
    <property type="term" value="P:lipopolysaccharide biosynthetic process"/>
    <property type="evidence" value="ECO:0007669"/>
    <property type="project" value="TreeGrafter"/>
</dbReference>
<dbReference type="SUPFAM" id="SSF52266">
    <property type="entry name" value="SGNH hydrolase"/>
    <property type="match status" value="1"/>
</dbReference>
<dbReference type="Pfam" id="PF19040">
    <property type="entry name" value="SGNH"/>
    <property type="match status" value="1"/>
</dbReference>
<dbReference type="Pfam" id="PF01757">
    <property type="entry name" value="Acyl_transf_3"/>
    <property type="match status" value="1"/>
</dbReference>
<dbReference type="HOGENOM" id="CLU_005679_10_1_11"/>
<dbReference type="EMBL" id="CP002275">
    <property type="protein sequence ID" value="AFS15109.1"/>
    <property type="molecule type" value="Genomic_DNA"/>
</dbReference>
<dbReference type="GO" id="GO:0016747">
    <property type="term" value="F:acyltransferase activity, transferring groups other than amino-acyl groups"/>
    <property type="evidence" value="ECO:0007669"/>
    <property type="project" value="InterPro"/>
</dbReference>
<dbReference type="PANTHER" id="PTHR23028:SF53">
    <property type="entry name" value="ACYL_TRANSF_3 DOMAIN-CONTAINING PROTEIN"/>
    <property type="match status" value="1"/>
</dbReference>
<evidence type="ECO:0000256" key="1">
    <source>
        <dbReference type="ARBA" id="ARBA00004651"/>
    </source>
</evidence>
<keyword evidence="3 11" id="KW-0808">Transferase</keyword>
<feature type="transmembrane region" description="Helical" evidence="8">
    <location>
        <begin position="264"/>
        <end position="285"/>
    </location>
</feature>
<dbReference type="RefSeq" id="WP_014942401.1">
    <property type="nucleotide sequence ID" value="NC_018612.1"/>
</dbReference>